<protein>
    <recommendedName>
        <fullName evidence="3">Polyhydroxyalkanoic acid system protein</fullName>
    </recommendedName>
</protein>
<dbReference type="Proteomes" id="UP000004728">
    <property type="component" value="Unassembled WGS sequence"/>
</dbReference>
<evidence type="ECO:0008006" key="3">
    <source>
        <dbReference type="Google" id="ProtNLM"/>
    </source>
</evidence>
<dbReference type="InParanoid" id="F1Z6F9"/>
<organism evidence="1 2">
    <name type="scientific">Novosphingobium nitrogenifigens DSM 19370</name>
    <dbReference type="NCBI Taxonomy" id="983920"/>
    <lineage>
        <taxon>Bacteria</taxon>
        <taxon>Pseudomonadati</taxon>
        <taxon>Pseudomonadota</taxon>
        <taxon>Alphaproteobacteria</taxon>
        <taxon>Sphingomonadales</taxon>
        <taxon>Sphingomonadaceae</taxon>
        <taxon>Novosphingobium</taxon>
    </lineage>
</organism>
<keyword evidence="2" id="KW-1185">Reference proteome</keyword>
<dbReference type="HOGENOM" id="CLU_150610_1_0_5"/>
<sequence>MRIEIPHSLAKDEIRRRIDGKMDKAEAKAGALIGGPLTLAMTWVDEDNLAVEAAAMGYTVPCTLEIAEAMLIFEVEIPSGLGFARGMIGNMIRDRGERLIG</sequence>
<dbReference type="RefSeq" id="WP_008069853.1">
    <property type="nucleotide sequence ID" value="NZ_AQWK01000003.1"/>
</dbReference>
<dbReference type="STRING" id="983920.Y88_2381"/>
<dbReference type="OrthoDB" id="8853368at2"/>
<dbReference type="AlphaFoldDB" id="F1Z6F9"/>
<evidence type="ECO:0000313" key="1">
    <source>
        <dbReference type="EMBL" id="EGD59941.1"/>
    </source>
</evidence>
<comment type="caution">
    <text evidence="1">The sequence shown here is derived from an EMBL/GenBank/DDBJ whole genome shotgun (WGS) entry which is preliminary data.</text>
</comment>
<name>F1Z6F9_9SPHN</name>
<dbReference type="eggNOG" id="ENOG5033CDQ">
    <property type="taxonomic scope" value="Bacteria"/>
</dbReference>
<gene>
    <name evidence="1" type="ORF">Y88_2381</name>
</gene>
<reference evidence="1 2" key="1">
    <citation type="journal article" date="2012" name="J. Bacteriol.">
        <title>Draft Genome Sequence of Novosphingobium nitrogenifigens Y88T.</title>
        <authorList>
            <person name="Strabala T.J."/>
            <person name="Macdonald L."/>
            <person name="Liu V."/>
            <person name="Smit A.M."/>
        </authorList>
    </citation>
    <scope>NUCLEOTIDE SEQUENCE [LARGE SCALE GENOMIC DNA]</scope>
    <source>
        <strain evidence="1 2">DSM 19370</strain>
    </source>
</reference>
<dbReference type="EMBL" id="AEWJ01000024">
    <property type="protein sequence ID" value="EGD59941.1"/>
    <property type="molecule type" value="Genomic_DNA"/>
</dbReference>
<evidence type="ECO:0000313" key="2">
    <source>
        <dbReference type="Proteomes" id="UP000004728"/>
    </source>
</evidence>
<proteinExistence type="predicted"/>
<accession>F1Z6F9</accession>